<name>W1NA17_9GAMM</name>
<gene>
    <name evidence="1" type="ORF">BJB45_11485</name>
</gene>
<dbReference type="EMBL" id="AVBC01000020">
    <property type="protein sequence ID" value="ERL51780.1"/>
    <property type="molecule type" value="Genomic_DNA"/>
</dbReference>
<proteinExistence type="predicted"/>
<evidence type="ECO:0000313" key="1">
    <source>
        <dbReference type="EMBL" id="ERL51780.1"/>
    </source>
</evidence>
<accession>W1NA17</accession>
<reference evidence="1 2" key="1">
    <citation type="submission" date="2013-08" db="EMBL/GenBank/DDBJ databases">
        <title>draft genome of Halomonas huanghegensis, strain BJGMM-B45T.</title>
        <authorList>
            <person name="Miao C."/>
            <person name="Wan Y."/>
            <person name="Jin W."/>
        </authorList>
    </citation>
    <scope>NUCLEOTIDE SEQUENCE [LARGE SCALE GENOMIC DNA]</scope>
    <source>
        <strain evidence="1 2">BJGMM-B45</strain>
    </source>
</reference>
<evidence type="ECO:0000313" key="2">
    <source>
        <dbReference type="Proteomes" id="UP000019113"/>
    </source>
</evidence>
<comment type="caution">
    <text evidence="1">The sequence shown here is derived from an EMBL/GenBank/DDBJ whole genome shotgun (WGS) entry which is preliminary data.</text>
</comment>
<keyword evidence="2" id="KW-1185">Reference proteome</keyword>
<protein>
    <submittedName>
        <fullName evidence="1">Uncharacterized protein</fullName>
    </submittedName>
</protein>
<dbReference type="Proteomes" id="UP000019113">
    <property type="component" value="Unassembled WGS sequence"/>
</dbReference>
<dbReference type="AlphaFoldDB" id="W1NA17"/>
<organism evidence="1 2">
    <name type="scientific">Halomonas huangheensis</name>
    <dbReference type="NCBI Taxonomy" id="1178482"/>
    <lineage>
        <taxon>Bacteria</taxon>
        <taxon>Pseudomonadati</taxon>
        <taxon>Pseudomonadota</taxon>
        <taxon>Gammaproteobacteria</taxon>
        <taxon>Oceanospirillales</taxon>
        <taxon>Halomonadaceae</taxon>
        <taxon>Halomonas</taxon>
    </lineage>
</organism>
<sequence length="50" mass="5827">MTLLSVWPASDQLKPQHQMDAYDTMLSPMDRLDNAEYLFFTIAQLNHKLS</sequence>